<dbReference type="InterPro" id="IPR004629">
    <property type="entry name" value="WecG_TagA_CpsF"/>
</dbReference>
<dbReference type="EC" id="2.4.1.187" evidence="5"/>
<dbReference type="GO" id="GO:0047244">
    <property type="term" value="F:N-acetylglucosaminyldiphosphoundecaprenol N-acetyl-beta-D-mannosaminyltransferase activity"/>
    <property type="evidence" value="ECO:0007669"/>
    <property type="project" value="UniProtKB-UniRule"/>
</dbReference>
<dbReference type="CDD" id="cd06533">
    <property type="entry name" value="Glyco_transf_WecG_TagA"/>
    <property type="match status" value="1"/>
</dbReference>
<organism evidence="6 7">
    <name type="scientific">Ligilactobacillus salivarius</name>
    <dbReference type="NCBI Taxonomy" id="1624"/>
    <lineage>
        <taxon>Bacteria</taxon>
        <taxon>Bacillati</taxon>
        <taxon>Bacillota</taxon>
        <taxon>Bacilli</taxon>
        <taxon>Lactobacillales</taxon>
        <taxon>Lactobacillaceae</taxon>
        <taxon>Ligilactobacillus</taxon>
    </lineage>
</organism>
<evidence type="ECO:0000313" key="6">
    <source>
        <dbReference type="EMBL" id="AOO73572.1"/>
    </source>
</evidence>
<comment type="pathway">
    <text evidence="5">Cell wall biogenesis; teichoic acid biosynthesis.</text>
</comment>
<dbReference type="Pfam" id="PF03808">
    <property type="entry name" value="Glyco_tran_WecG"/>
    <property type="match status" value="1"/>
</dbReference>
<evidence type="ECO:0000256" key="3">
    <source>
        <dbReference type="ARBA" id="ARBA00022944"/>
    </source>
</evidence>
<dbReference type="RefSeq" id="WP_069469106.1">
    <property type="nucleotide sequence ID" value="NZ_CP017107.1"/>
</dbReference>
<keyword evidence="1 5" id="KW-0328">Glycosyltransferase</keyword>
<accession>A0A1D7TRH8</accession>
<proteinExistence type="inferred from homology"/>
<dbReference type="UniPathway" id="UPA00632"/>
<dbReference type="PANTHER" id="PTHR34136">
    <property type="match status" value="1"/>
</dbReference>
<evidence type="ECO:0000313" key="7">
    <source>
        <dbReference type="Proteomes" id="UP000094723"/>
    </source>
</evidence>
<comment type="function">
    <text evidence="5">Catalyzes the conversion of GlcNAc-PP-undecaprenol into ManNAc-GlcNAc-PP-undecaprenol, the first committed lipid intermediate in the de novo synthesis of teichoic acid.</text>
</comment>
<keyword evidence="4 5" id="KW-0961">Cell wall biogenesis/degradation</keyword>
<keyword evidence="3 5" id="KW-0777">Teichoic acid biosynthesis</keyword>
<dbReference type="Proteomes" id="UP000094723">
    <property type="component" value="Chromosome"/>
</dbReference>
<evidence type="ECO:0000256" key="1">
    <source>
        <dbReference type="ARBA" id="ARBA00022676"/>
    </source>
</evidence>
<dbReference type="GO" id="GO:0071555">
    <property type="term" value="P:cell wall organization"/>
    <property type="evidence" value="ECO:0007669"/>
    <property type="project" value="UniProtKB-KW"/>
</dbReference>
<dbReference type="HAMAP" id="MF_02070">
    <property type="entry name" value="TagA_TarA"/>
    <property type="match status" value="1"/>
</dbReference>
<reference evidence="6 7" key="1">
    <citation type="submission" date="2016-09" db="EMBL/GenBank/DDBJ databases">
        <title>Complete Genome Sequence of Lactobacillus salivarius Jin.</title>
        <authorList>
            <person name="Jin N."/>
            <person name="Li C."/>
            <person name="Wang M."/>
            <person name="Ren D."/>
            <person name="Di Y."/>
            <person name="Pan R."/>
            <person name="Du S."/>
            <person name="Lu H."/>
            <person name="Li X."/>
            <person name="Tian M."/>
        </authorList>
    </citation>
    <scope>NUCLEOTIDE SEQUENCE [LARGE SCALE GENOMIC DNA]</scope>
    <source>
        <strain evidence="6 7">CICC 23174</strain>
    </source>
</reference>
<dbReference type="NCBIfam" id="TIGR00696">
    <property type="entry name" value="wecG_tagA_cpsF"/>
    <property type="match status" value="1"/>
</dbReference>
<dbReference type="GO" id="GO:0019350">
    <property type="term" value="P:teichoic acid biosynthetic process"/>
    <property type="evidence" value="ECO:0007669"/>
    <property type="project" value="UniProtKB-UniRule"/>
</dbReference>
<protein>
    <recommendedName>
        <fullName evidence="5">N-acetylglucosaminyldiphosphoundecaprenol N-acetyl-beta-D-mannosaminyltransferase</fullName>
        <ecNumber evidence="5">2.4.1.187</ecNumber>
    </recommendedName>
    <alternativeName>
        <fullName evidence="5">N-acetylmannosaminyltransferase</fullName>
    </alternativeName>
    <alternativeName>
        <fullName evidence="5">UDP-N-acetylmannosamine transferase</fullName>
    </alternativeName>
    <alternativeName>
        <fullName evidence="5">UDP-N-acetylmannosamine:N-acetylglucosaminyl pyrophosphorylundecaprenol N-acetylmannosaminyltransferase</fullName>
    </alternativeName>
</protein>
<dbReference type="AlphaFoldDB" id="A0A1D7TRH8"/>
<comment type="catalytic activity">
    <reaction evidence="5">
        <text>UDP-N-acetyl-alpha-D-mannosamine + N-acetyl-alpha-D-glucosaminyl-di-trans,octa-cis-undecaprenyl diphosphate = N-acetyl-beta-D-mannosaminyl-(1-&gt;4)-N-acetyl-alpha-D-glucosaminyl di-trans,octa-cis-undecaprenyl diphosphate + UDP + H(+)</text>
        <dbReference type="Rhea" id="RHEA:16053"/>
        <dbReference type="ChEBI" id="CHEBI:15378"/>
        <dbReference type="ChEBI" id="CHEBI:58223"/>
        <dbReference type="ChEBI" id="CHEBI:62959"/>
        <dbReference type="ChEBI" id="CHEBI:68623"/>
        <dbReference type="ChEBI" id="CHEBI:132210"/>
        <dbReference type="EC" id="2.4.1.187"/>
    </reaction>
</comment>
<dbReference type="PANTHER" id="PTHR34136:SF1">
    <property type="entry name" value="UDP-N-ACETYL-D-MANNOSAMINURONIC ACID TRANSFERASE"/>
    <property type="match status" value="1"/>
</dbReference>
<gene>
    <name evidence="6" type="ORF">BHF65_04820</name>
</gene>
<evidence type="ECO:0000256" key="4">
    <source>
        <dbReference type="ARBA" id="ARBA00023316"/>
    </source>
</evidence>
<dbReference type="InterPro" id="IPR034714">
    <property type="entry name" value="TagA_TarA"/>
</dbReference>
<evidence type="ECO:0000256" key="5">
    <source>
        <dbReference type="HAMAP-Rule" id="MF_02070"/>
    </source>
</evidence>
<dbReference type="EMBL" id="CP017107">
    <property type="protein sequence ID" value="AOO73572.1"/>
    <property type="molecule type" value="Genomic_DNA"/>
</dbReference>
<keyword evidence="2 5" id="KW-0808">Transferase</keyword>
<sequence>MFNKSKLVNILGINFLSITNKQFVDQLKTDSNLHLNRFVVTANPEIVLAARKDKEYASIINSADYVVADGIGIIKGAKILKKPLPERVTGYDTMLSLLSWANQEHIKIYFLGAKPEVAQTLSSKIKETYPGIHIAGINDGYFKDDSYIVETIKNSNPDIIFVALGFPKQEFFINKYRHISDSIWMGVGGSFDVLAGYSKRAPIFWQKHHLEWFYRLLQEPQRIIRMMALPKYMLLIYREKFLKKIS</sequence>
<name>A0A1D7TRH8_9LACO</name>
<evidence type="ECO:0000256" key="2">
    <source>
        <dbReference type="ARBA" id="ARBA00022679"/>
    </source>
</evidence>
<comment type="similarity">
    <text evidence="5">Belongs to the glycosyltransferase 26 family. TagA/TarA subfamily.</text>
</comment>